<dbReference type="RefSeq" id="WP_290282766.1">
    <property type="nucleotide sequence ID" value="NZ_JAUFQI010000001.1"/>
</dbReference>
<evidence type="ECO:0000313" key="4">
    <source>
        <dbReference type="Proteomes" id="UP001595710"/>
    </source>
</evidence>
<evidence type="ECO:0000256" key="2">
    <source>
        <dbReference type="HAMAP-Rule" id="MF_00048"/>
    </source>
</evidence>
<proteinExistence type="inferred from homology"/>
<dbReference type="Gene3D" id="3.40.1350.10">
    <property type="match status" value="1"/>
</dbReference>
<dbReference type="Pfam" id="PF02021">
    <property type="entry name" value="UPF0102"/>
    <property type="match status" value="1"/>
</dbReference>
<dbReference type="NCBIfam" id="NF009150">
    <property type="entry name" value="PRK12497.1-3"/>
    <property type="match status" value="1"/>
</dbReference>
<comment type="similarity">
    <text evidence="1 2">Belongs to the UPF0102 family.</text>
</comment>
<reference evidence="4" key="1">
    <citation type="journal article" date="2019" name="Int. J. Syst. Evol. Microbiol.">
        <title>The Global Catalogue of Microorganisms (GCM) 10K type strain sequencing project: providing services to taxonomists for standard genome sequencing and annotation.</title>
        <authorList>
            <consortium name="The Broad Institute Genomics Platform"/>
            <consortium name="The Broad Institute Genome Sequencing Center for Infectious Disease"/>
            <person name="Wu L."/>
            <person name="Ma J."/>
        </authorList>
    </citation>
    <scope>NUCLEOTIDE SEQUENCE [LARGE SCALE GENOMIC DNA]</scope>
    <source>
        <strain evidence="4">CECT 8288</strain>
    </source>
</reference>
<comment type="caution">
    <text evidence="3">The sequence shown here is derived from an EMBL/GenBank/DDBJ whole genome shotgun (WGS) entry which is preliminary data.</text>
</comment>
<dbReference type="InterPro" id="IPR003509">
    <property type="entry name" value="UPF0102_YraN-like"/>
</dbReference>
<dbReference type="Proteomes" id="UP001595710">
    <property type="component" value="Unassembled WGS sequence"/>
</dbReference>
<dbReference type="PANTHER" id="PTHR34039">
    <property type="entry name" value="UPF0102 PROTEIN YRAN"/>
    <property type="match status" value="1"/>
</dbReference>
<gene>
    <name evidence="3" type="ORF">ACFOND_06200</name>
</gene>
<keyword evidence="4" id="KW-1185">Reference proteome</keyword>
<dbReference type="InterPro" id="IPR011335">
    <property type="entry name" value="Restrct_endonuc-II-like"/>
</dbReference>
<name>A0ABV7WTE1_9GAMM</name>
<dbReference type="NCBIfam" id="TIGR00252">
    <property type="entry name" value="YraN family protein"/>
    <property type="match status" value="1"/>
</dbReference>
<evidence type="ECO:0000313" key="3">
    <source>
        <dbReference type="EMBL" id="MFC3701230.1"/>
    </source>
</evidence>
<dbReference type="EMBL" id="JBHRYN010000008">
    <property type="protein sequence ID" value="MFC3701230.1"/>
    <property type="molecule type" value="Genomic_DNA"/>
</dbReference>
<dbReference type="InterPro" id="IPR011856">
    <property type="entry name" value="tRNA_endonuc-like_dom_sf"/>
</dbReference>
<accession>A0ABV7WTE1</accession>
<protein>
    <recommendedName>
        <fullName evidence="2">UPF0102 protein ACFOND_06200</fullName>
    </recommendedName>
</protein>
<organism evidence="3 4">
    <name type="scientific">Reinekea marina</name>
    <dbReference type="NCBI Taxonomy" id="1310421"/>
    <lineage>
        <taxon>Bacteria</taxon>
        <taxon>Pseudomonadati</taxon>
        <taxon>Pseudomonadota</taxon>
        <taxon>Gammaproteobacteria</taxon>
        <taxon>Oceanospirillales</taxon>
        <taxon>Saccharospirillaceae</taxon>
        <taxon>Reinekea</taxon>
    </lineage>
</organism>
<dbReference type="CDD" id="cd20736">
    <property type="entry name" value="PoNe_Nuclease"/>
    <property type="match status" value="1"/>
</dbReference>
<sequence length="120" mass="13657">MTSGHLQTGSASEDIALAHLEEHGLILVDKNVRFKAGEIDLICLDGKELVFVEVRFRKDERFGRAAETVTRAKQRKVIKAAALFLQSNRQWENHIMRFDVIGMNSHHEIEWIKGAFLATV</sequence>
<dbReference type="HAMAP" id="MF_00048">
    <property type="entry name" value="UPF0102"/>
    <property type="match status" value="1"/>
</dbReference>
<dbReference type="PANTHER" id="PTHR34039:SF1">
    <property type="entry name" value="UPF0102 PROTEIN YRAN"/>
    <property type="match status" value="1"/>
</dbReference>
<dbReference type="SUPFAM" id="SSF52980">
    <property type="entry name" value="Restriction endonuclease-like"/>
    <property type="match status" value="1"/>
</dbReference>
<evidence type="ECO:0000256" key="1">
    <source>
        <dbReference type="ARBA" id="ARBA00006738"/>
    </source>
</evidence>